<dbReference type="EMBL" id="CP108313">
    <property type="protein sequence ID" value="WTW67117.1"/>
    <property type="molecule type" value="Genomic_DNA"/>
</dbReference>
<protein>
    <submittedName>
        <fullName evidence="8">MFS transporter</fullName>
    </submittedName>
</protein>
<feature type="transmembrane region" description="Helical" evidence="6">
    <location>
        <begin position="269"/>
        <end position="289"/>
    </location>
</feature>
<feature type="transmembrane region" description="Helical" evidence="6">
    <location>
        <begin position="16"/>
        <end position="43"/>
    </location>
</feature>
<dbReference type="InterPro" id="IPR011701">
    <property type="entry name" value="MFS"/>
</dbReference>
<evidence type="ECO:0000256" key="5">
    <source>
        <dbReference type="ARBA" id="ARBA00023136"/>
    </source>
</evidence>
<feature type="transmembrane region" description="Helical" evidence="6">
    <location>
        <begin position="323"/>
        <end position="345"/>
    </location>
</feature>
<feature type="transmembrane region" description="Helical" evidence="6">
    <location>
        <begin position="388"/>
        <end position="405"/>
    </location>
</feature>
<feature type="transmembrane region" description="Helical" evidence="6">
    <location>
        <begin position="110"/>
        <end position="130"/>
    </location>
</feature>
<dbReference type="SUPFAM" id="SSF103473">
    <property type="entry name" value="MFS general substrate transporter"/>
    <property type="match status" value="1"/>
</dbReference>
<keyword evidence="3 6" id="KW-0812">Transmembrane</keyword>
<proteinExistence type="predicted"/>
<dbReference type="AlphaFoldDB" id="A0AAU2VJ61"/>
<dbReference type="PROSITE" id="PS50850">
    <property type="entry name" value="MFS"/>
    <property type="match status" value="1"/>
</dbReference>
<organism evidence="8">
    <name type="scientific">Streptomyces sp. NBC_00008</name>
    <dbReference type="NCBI Taxonomy" id="2903610"/>
    <lineage>
        <taxon>Bacteria</taxon>
        <taxon>Bacillati</taxon>
        <taxon>Actinomycetota</taxon>
        <taxon>Actinomycetes</taxon>
        <taxon>Kitasatosporales</taxon>
        <taxon>Streptomycetaceae</taxon>
        <taxon>Streptomyces</taxon>
    </lineage>
</organism>
<evidence type="ECO:0000256" key="2">
    <source>
        <dbReference type="ARBA" id="ARBA00022448"/>
    </source>
</evidence>
<name>A0AAU2VJ61_9ACTN</name>
<evidence type="ECO:0000256" key="6">
    <source>
        <dbReference type="SAM" id="Phobius"/>
    </source>
</evidence>
<feature type="transmembrane region" description="Helical" evidence="6">
    <location>
        <begin position="55"/>
        <end position="78"/>
    </location>
</feature>
<evidence type="ECO:0000313" key="8">
    <source>
        <dbReference type="EMBL" id="WTW67117.1"/>
    </source>
</evidence>
<dbReference type="InterPro" id="IPR036259">
    <property type="entry name" value="MFS_trans_sf"/>
</dbReference>
<evidence type="ECO:0000256" key="4">
    <source>
        <dbReference type="ARBA" id="ARBA00022989"/>
    </source>
</evidence>
<comment type="subcellular location">
    <subcellularLocation>
        <location evidence="1">Cell membrane</location>
        <topology evidence="1">Multi-pass membrane protein</topology>
    </subcellularLocation>
</comment>
<dbReference type="Gene3D" id="1.20.1250.20">
    <property type="entry name" value="MFS general substrate transporter like domains"/>
    <property type="match status" value="2"/>
</dbReference>
<feature type="transmembrane region" description="Helical" evidence="6">
    <location>
        <begin position="357"/>
        <end position="376"/>
    </location>
</feature>
<dbReference type="GO" id="GO:0005886">
    <property type="term" value="C:plasma membrane"/>
    <property type="evidence" value="ECO:0007669"/>
    <property type="project" value="UniProtKB-SubCell"/>
</dbReference>
<reference evidence="8" key="1">
    <citation type="submission" date="2022-10" db="EMBL/GenBank/DDBJ databases">
        <title>The complete genomes of actinobacterial strains from the NBC collection.</title>
        <authorList>
            <person name="Joergensen T.S."/>
            <person name="Alvarez Arevalo M."/>
            <person name="Sterndorff E.B."/>
            <person name="Faurdal D."/>
            <person name="Vuksanovic O."/>
            <person name="Mourched A.-S."/>
            <person name="Charusanti P."/>
            <person name="Shaw S."/>
            <person name="Blin K."/>
            <person name="Weber T."/>
        </authorList>
    </citation>
    <scope>NUCLEOTIDE SEQUENCE</scope>
    <source>
        <strain evidence="8">NBC_00008</strain>
    </source>
</reference>
<feature type="transmembrane region" description="Helical" evidence="6">
    <location>
        <begin position="142"/>
        <end position="172"/>
    </location>
</feature>
<feature type="transmembrane region" description="Helical" evidence="6">
    <location>
        <begin position="296"/>
        <end position="317"/>
    </location>
</feature>
<feature type="domain" description="Major facilitator superfamily (MFS) profile" evidence="7">
    <location>
        <begin position="15"/>
        <end position="412"/>
    </location>
</feature>
<evidence type="ECO:0000256" key="1">
    <source>
        <dbReference type="ARBA" id="ARBA00004651"/>
    </source>
</evidence>
<dbReference type="PANTHER" id="PTHR43385:SF1">
    <property type="entry name" value="RIBOFLAVIN TRANSPORTER RIBJ"/>
    <property type="match status" value="1"/>
</dbReference>
<evidence type="ECO:0000256" key="3">
    <source>
        <dbReference type="ARBA" id="ARBA00022692"/>
    </source>
</evidence>
<gene>
    <name evidence="8" type="ORF">OG398_01925</name>
</gene>
<dbReference type="Pfam" id="PF07690">
    <property type="entry name" value="MFS_1"/>
    <property type="match status" value="1"/>
</dbReference>
<keyword evidence="2" id="KW-0813">Transport</keyword>
<evidence type="ECO:0000259" key="7">
    <source>
        <dbReference type="PROSITE" id="PS50850"/>
    </source>
</evidence>
<dbReference type="GO" id="GO:0022857">
    <property type="term" value="F:transmembrane transporter activity"/>
    <property type="evidence" value="ECO:0007669"/>
    <property type="project" value="InterPro"/>
</dbReference>
<accession>A0AAU2VJ61</accession>
<dbReference type="PANTHER" id="PTHR43385">
    <property type="entry name" value="RIBOFLAVIN TRANSPORTER RIBJ"/>
    <property type="match status" value="1"/>
</dbReference>
<feature type="transmembrane region" description="Helical" evidence="6">
    <location>
        <begin position="178"/>
        <end position="197"/>
    </location>
</feature>
<feature type="transmembrane region" description="Helical" evidence="6">
    <location>
        <begin position="236"/>
        <end position="257"/>
    </location>
</feature>
<keyword evidence="5 6" id="KW-0472">Membrane</keyword>
<dbReference type="InterPro" id="IPR052983">
    <property type="entry name" value="MFS_Riboflavin_Transporter"/>
</dbReference>
<feature type="transmembrane region" description="Helical" evidence="6">
    <location>
        <begin position="85"/>
        <end position="104"/>
    </location>
</feature>
<sequence length="449" mass="47993">MNGFIALRPPRPRSPWWVAVGSGLAMAVSAGPMVMSTLSLFVIPITEDTGWSRATVTAAFTFMAVGQAIGTPVVGHLLDRFAFRWIVVPSWFLFCLSLALVTVVPHALPLFYLPYFLAGLFAGGTVIPFTKAIVSWFDNKRGMAVGVTASLAALGSAATPLLATFLLTAYGWQATYRWLALIALVISLAMVFVLVRVRAERSVRGRLVKATGESDRAVSLEPPGLSVHECLRSTHFWMIAFNLSLTGVAVVGIQVNIVPMMTDQGVASGQAASLLTVFGLTSLLGRVLGGVLLDRFHAPFVCALVILCPVIGMFLLHTPFFSAVIGTALVGVAFGVETDLLPFFISRYLGMRRFGALLGLLQATLLLTSAFGPLAVNLGYDLLGSYEAVMPFIAGVLVLCALLVLRLGPYRYPAVAGFDDIAARDEFAGAAPLAETEPFAMKRSEQCPD</sequence>
<dbReference type="InterPro" id="IPR020846">
    <property type="entry name" value="MFS_dom"/>
</dbReference>
<keyword evidence="4 6" id="KW-1133">Transmembrane helix</keyword>